<evidence type="ECO:0000256" key="1">
    <source>
        <dbReference type="SAM" id="SignalP"/>
    </source>
</evidence>
<name>A0A840TIE2_9BACT</name>
<evidence type="ECO:0000313" key="3">
    <source>
        <dbReference type="Proteomes" id="UP000557307"/>
    </source>
</evidence>
<keyword evidence="1" id="KW-0732">Signal</keyword>
<gene>
    <name evidence="2" type="ORF">HNQ92_001217</name>
</gene>
<proteinExistence type="predicted"/>
<dbReference type="Proteomes" id="UP000557307">
    <property type="component" value="Unassembled WGS sequence"/>
</dbReference>
<evidence type="ECO:0000313" key="2">
    <source>
        <dbReference type="EMBL" id="MBB5283091.1"/>
    </source>
</evidence>
<sequence length="191" mass="21371">MKKILFALLCVGSLVTWSCQGPQGPVGPEGLPGPQGPQGTNVLSAVFDITGSFNANNDYRIYFDFPPAELEVFDTDAVFVYRLWETVQDPGQAPVPVYRLLPQTVFLPQGLMQYSFDHSFLDVSVFIDAQFNLSGLASQWTQNQRFRVVVLPADFAANGRQAAVDMSNYEEVKKHFNLQEKDIPTYQAKQK</sequence>
<evidence type="ECO:0008006" key="4">
    <source>
        <dbReference type="Google" id="ProtNLM"/>
    </source>
</evidence>
<accession>A0A840TIE2</accession>
<dbReference type="Gene3D" id="1.20.5.320">
    <property type="entry name" value="6-Phosphogluconate Dehydrogenase, domain 3"/>
    <property type="match status" value="1"/>
</dbReference>
<dbReference type="EMBL" id="JACHGF010000002">
    <property type="protein sequence ID" value="MBB5283091.1"/>
    <property type="molecule type" value="Genomic_DNA"/>
</dbReference>
<organism evidence="2 3">
    <name type="scientific">Rhabdobacter roseus</name>
    <dbReference type="NCBI Taxonomy" id="1655419"/>
    <lineage>
        <taxon>Bacteria</taxon>
        <taxon>Pseudomonadati</taxon>
        <taxon>Bacteroidota</taxon>
        <taxon>Cytophagia</taxon>
        <taxon>Cytophagales</taxon>
        <taxon>Cytophagaceae</taxon>
        <taxon>Rhabdobacter</taxon>
    </lineage>
</organism>
<dbReference type="AlphaFoldDB" id="A0A840TIE2"/>
<feature type="chain" id="PRO_5033000076" description="Collagen-like protein" evidence="1">
    <location>
        <begin position="19"/>
        <end position="191"/>
    </location>
</feature>
<protein>
    <recommendedName>
        <fullName evidence="4">Collagen-like protein</fullName>
    </recommendedName>
</protein>
<comment type="caution">
    <text evidence="2">The sequence shown here is derived from an EMBL/GenBank/DDBJ whole genome shotgun (WGS) entry which is preliminary data.</text>
</comment>
<dbReference type="RefSeq" id="WP_184172185.1">
    <property type="nucleotide sequence ID" value="NZ_JACHGF010000002.1"/>
</dbReference>
<reference evidence="2 3" key="1">
    <citation type="submission" date="2020-08" db="EMBL/GenBank/DDBJ databases">
        <title>Genomic Encyclopedia of Type Strains, Phase IV (KMG-IV): sequencing the most valuable type-strain genomes for metagenomic binning, comparative biology and taxonomic classification.</title>
        <authorList>
            <person name="Goeker M."/>
        </authorList>
    </citation>
    <scope>NUCLEOTIDE SEQUENCE [LARGE SCALE GENOMIC DNA]</scope>
    <source>
        <strain evidence="2 3">DSM 105074</strain>
    </source>
</reference>
<keyword evidence="3" id="KW-1185">Reference proteome</keyword>
<feature type="signal peptide" evidence="1">
    <location>
        <begin position="1"/>
        <end position="18"/>
    </location>
</feature>